<feature type="transmembrane region" description="Helical" evidence="1">
    <location>
        <begin position="29"/>
        <end position="51"/>
    </location>
</feature>
<dbReference type="EMBL" id="AP024110">
    <property type="protein sequence ID" value="BCM24316.1"/>
    <property type="molecule type" value="Genomic_DNA"/>
</dbReference>
<evidence type="ECO:0000256" key="1">
    <source>
        <dbReference type="SAM" id="Phobius"/>
    </source>
</evidence>
<keyword evidence="1" id="KW-1133">Transmembrane helix</keyword>
<keyword evidence="3" id="KW-1185">Reference proteome</keyword>
<sequence>MPPLAMVMAMLMLIFMMLVNHYLHFGLIAALFIVVAAVYVLLTLIVLYLYFRIGDWTLIYQLFRESFTQAWKEIEAYFRNPSK</sequence>
<dbReference type="KEGG" id="mpau:ZMTM_05750"/>
<dbReference type="AlphaFoldDB" id="A0A8D5G9W8"/>
<accession>A0A8D5G9W8</accession>
<name>A0A8D5G9W8_9PROT</name>
<dbReference type="RefSeq" id="WP_221764863.1">
    <property type="nucleotide sequence ID" value="NZ_AP024110.1"/>
</dbReference>
<feature type="transmembrane region" description="Helical" evidence="1">
    <location>
        <begin position="5"/>
        <end position="23"/>
    </location>
</feature>
<protein>
    <submittedName>
        <fullName evidence="2">Uncharacterized protein</fullName>
    </submittedName>
</protein>
<organism evidence="2 3">
    <name type="scientific">Methyloradius palustris</name>
    <dbReference type="NCBI Taxonomy" id="2778876"/>
    <lineage>
        <taxon>Bacteria</taxon>
        <taxon>Pseudomonadati</taxon>
        <taxon>Pseudomonadota</taxon>
        <taxon>Betaproteobacteria</taxon>
        <taxon>Nitrosomonadales</taxon>
        <taxon>Methylophilaceae</taxon>
        <taxon>Methyloradius</taxon>
    </lineage>
</organism>
<gene>
    <name evidence="2" type="ORF">ZMTM_05750</name>
</gene>
<keyword evidence="1" id="KW-0812">Transmembrane</keyword>
<evidence type="ECO:0000313" key="3">
    <source>
        <dbReference type="Proteomes" id="UP000826722"/>
    </source>
</evidence>
<reference evidence="2" key="1">
    <citation type="journal article" date="2021" name="Arch. Microbiol.">
        <title>Methyloradius palustris gen. nov., sp. nov., a methanol-oxidizing bacterium isolated from snow.</title>
        <authorList>
            <person name="Miyadera T."/>
            <person name="Kojima H."/>
            <person name="Fukui M."/>
        </authorList>
    </citation>
    <scope>NUCLEOTIDE SEQUENCE</scope>
    <source>
        <strain evidence="2">Zm11</strain>
    </source>
</reference>
<keyword evidence="1" id="KW-0472">Membrane</keyword>
<dbReference type="Proteomes" id="UP000826722">
    <property type="component" value="Chromosome"/>
</dbReference>
<evidence type="ECO:0000313" key="2">
    <source>
        <dbReference type="EMBL" id="BCM24316.1"/>
    </source>
</evidence>
<proteinExistence type="predicted"/>